<gene>
    <name evidence="1" type="ORF">ABC651_14565</name>
</gene>
<dbReference type="Proteomes" id="UP001555176">
    <property type="component" value="Unassembled WGS sequence"/>
</dbReference>
<dbReference type="EMBL" id="JBDGII010000051">
    <property type="protein sequence ID" value="MEW7080215.1"/>
    <property type="molecule type" value="Genomic_DNA"/>
</dbReference>
<accession>A0ABV3NMA4</accession>
<reference evidence="1 2" key="1">
    <citation type="submission" date="2024-04" db="EMBL/GenBank/DDBJ databases">
        <title>Bacterial genomes from commercial probiotics.</title>
        <authorList>
            <person name="Brady R."/>
            <person name="Call G.B."/>
            <person name="Chaston J.M."/>
        </authorList>
    </citation>
    <scope>NUCLEOTIDE SEQUENCE [LARGE SCALE GENOMIC DNA]</scope>
    <source>
        <strain evidence="2">gbc_m</strain>
    </source>
</reference>
<comment type="caution">
    <text evidence="1">The sequence shown here is derived from an EMBL/GenBank/DDBJ whole genome shotgun (WGS) entry which is preliminary data.</text>
</comment>
<evidence type="ECO:0000313" key="1">
    <source>
        <dbReference type="EMBL" id="MEW7080215.1"/>
    </source>
</evidence>
<proteinExistence type="predicted"/>
<organism evidence="1 2">
    <name type="scientific">Heyndrickxia faecalis</name>
    <dbReference type="NCBI Taxonomy" id="2824910"/>
    <lineage>
        <taxon>Bacteria</taxon>
        <taxon>Bacillati</taxon>
        <taxon>Bacillota</taxon>
        <taxon>Bacilli</taxon>
        <taxon>Bacillales</taxon>
        <taxon>Bacillaceae</taxon>
        <taxon>Heyndrickxia</taxon>
    </lineage>
</organism>
<evidence type="ECO:0000313" key="2">
    <source>
        <dbReference type="Proteomes" id="UP001555176"/>
    </source>
</evidence>
<dbReference type="RefSeq" id="WP_035182183.1">
    <property type="nucleotide sequence ID" value="NZ_JBBEWJ010000001.1"/>
</dbReference>
<protein>
    <submittedName>
        <fullName evidence="1">Uncharacterized protein</fullName>
    </submittedName>
</protein>
<name>A0ABV3NMA4_9BACI</name>
<keyword evidence="2" id="KW-1185">Reference proteome</keyword>
<sequence>MKAPYPFGNVPCLLSNRCMAGLKATASQPDKWGCSKTNNATSVWHHSSFLLRENEKQTARQSVEFAIRGWACTVPKTGNGHPYQTLGLHTFPFSQDKKQIHLNHFTIKGGMTHGSIDAGTE</sequence>